<protein>
    <recommendedName>
        <fullName evidence="2">Nephrocystin 3-like N-terminal domain-containing protein</fullName>
    </recommendedName>
</protein>
<dbReference type="SUPFAM" id="SSF52540">
    <property type="entry name" value="P-loop containing nucleoside triphosphate hydrolases"/>
    <property type="match status" value="1"/>
</dbReference>
<proteinExistence type="predicted"/>
<evidence type="ECO:0000313" key="4">
    <source>
        <dbReference type="Proteomes" id="UP000324241"/>
    </source>
</evidence>
<keyword evidence="1" id="KW-0677">Repeat</keyword>
<dbReference type="OrthoDB" id="674604at2759"/>
<name>A0A5M9MS12_9EURO</name>
<dbReference type="InterPro" id="IPR056884">
    <property type="entry name" value="NPHP3-like_N"/>
</dbReference>
<dbReference type="Gene3D" id="3.40.50.300">
    <property type="entry name" value="P-loop containing nucleotide triphosphate hydrolases"/>
    <property type="match status" value="1"/>
</dbReference>
<dbReference type="RefSeq" id="XP_033427471.1">
    <property type="nucleotide sequence ID" value="XM_033568665.1"/>
</dbReference>
<accession>A0A5M9MS12</accession>
<dbReference type="Proteomes" id="UP000324241">
    <property type="component" value="Unassembled WGS sequence"/>
</dbReference>
<organism evidence="3 4">
    <name type="scientific">Aspergillus tanneri</name>
    <dbReference type="NCBI Taxonomy" id="1220188"/>
    <lineage>
        <taxon>Eukaryota</taxon>
        <taxon>Fungi</taxon>
        <taxon>Dikarya</taxon>
        <taxon>Ascomycota</taxon>
        <taxon>Pezizomycotina</taxon>
        <taxon>Eurotiomycetes</taxon>
        <taxon>Eurotiomycetidae</taxon>
        <taxon>Eurotiales</taxon>
        <taxon>Aspergillaceae</taxon>
        <taxon>Aspergillus</taxon>
        <taxon>Aspergillus subgen. Circumdati</taxon>
    </lineage>
</organism>
<gene>
    <name evidence="3" type="ORF">ATNIH1004_003993</name>
</gene>
<dbReference type="VEuPathDB" id="FungiDB:EYZ11_011397"/>
<dbReference type="Pfam" id="PF24883">
    <property type="entry name" value="NPHP3_N"/>
    <property type="match status" value="1"/>
</dbReference>
<dbReference type="InterPro" id="IPR027417">
    <property type="entry name" value="P-loop_NTPase"/>
</dbReference>
<dbReference type="GeneID" id="54326695"/>
<evidence type="ECO:0000313" key="3">
    <source>
        <dbReference type="EMBL" id="KAA8648110.1"/>
    </source>
</evidence>
<feature type="domain" description="Nephrocystin 3-like N-terminal" evidence="2">
    <location>
        <begin position="64"/>
        <end position="155"/>
    </location>
</feature>
<comment type="caution">
    <text evidence="3">The sequence shown here is derived from an EMBL/GenBank/DDBJ whole genome shotgun (WGS) entry which is preliminary data.</text>
</comment>
<evidence type="ECO:0000259" key="2">
    <source>
        <dbReference type="Pfam" id="PF24883"/>
    </source>
</evidence>
<sequence length="158" mass="16990">MASTNSFSGHNYGVQIGSNPGTVINTFSEDPLDKLPIACGAEFSSYADQHEDNCLPGTRTELRETIAEWAVSPHGKCIFWLNGMAGTGKSTIARTVAKSFKENGQLGASFFFKRGEADRGNAKRLISTITRQLVTSHGDLAPLVSKAIKNDPNISQIS</sequence>
<dbReference type="EMBL" id="QUQM01000003">
    <property type="protein sequence ID" value="KAA8648110.1"/>
    <property type="molecule type" value="Genomic_DNA"/>
</dbReference>
<evidence type="ECO:0000256" key="1">
    <source>
        <dbReference type="ARBA" id="ARBA00022737"/>
    </source>
</evidence>
<reference evidence="3 4" key="1">
    <citation type="submission" date="2019-08" db="EMBL/GenBank/DDBJ databases">
        <title>The genome sequence of a newly discovered highly antifungal drug resistant Aspergillus species, Aspergillus tanneri NIH 1004.</title>
        <authorList>
            <person name="Mounaud S."/>
            <person name="Singh I."/>
            <person name="Joardar V."/>
            <person name="Pakala S."/>
            <person name="Pakala S."/>
            <person name="Venepally P."/>
            <person name="Chung J.K."/>
            <person name="Losada L."/>
            <person name="Nierman W.C."/>
        </authorList>
    </citation>
    <scope>NUCLEOTIDE SEQUENCE [LARGE SCALE GENOMIC DNA]</scope>
    <source>
        <strain evidence="3 4">NIH1004</strain>
    </source>
</reference>
<dbReference type="AlphaFoldDB" id="A0A5M9MS12"/>